<organism evidence="2 3">
    <name type="scientific">Thalassobacterium maritimum</name>
    <dbReference type="NCBI Taxonomy" id="3041265"/>
    <lineage>
        <taxon>Bacteria</taxon>
        <taxon>Pseudomonadati</taxon>
        <taxon>Verrucomicrobiota</taxon>
        <taxon>Opitutia</taxon>
        <taxon>Puniceicoccales</taxon>
        <taxon>Coraliomargaritaceae</taxon>
        <taxon>Thalassobacterium</taxon>
    </lineage>
</organism>
<dbReference type="RefSeq" id="WP_308952753.1">
    <property type="nucleotide sequence ID" value="NZ_JARXHW010000217.1"/>
</dbReference>
<keyword evidence="2" id="KW-0695">RNA-directed DNA polymerase</keyword>
<evidence type="ECO:0000256" key="1">
    <source>
        <dbReference type="ARBA" id="ARBA00034120"/>
    </source>
</evidence>
<dbReference type="InterPro" id="IPR043502">
    <property type="entry name" value="DNA/RNA_pol_sf"/>
</dbReference>
<comment type="caution">
    <text evidence="2">The sequence shown here is derived from an EMBL/GenBank/DDBJ whole genome shotgun (WGS) entry which is preliminary data.</text>
</comment>
<proteinExistence type="inferred from homology"/>
<sequence length="133" mass="15050">MSNYATYFEENRLPQQSLLEQILDQGNMEQAWARVRSNKGAAGIDGMSVTDFPAFSQVHMLRIIDQIREGRYVPAPVKRVWIPKPDGTKRPLGIPTVLDRVIQQAIAQVLSPLFDVDFSESSFGFRYGRQAHA</sequence>
<accession>A0ABU1B0A7</accession>
<dbReference type="GO" id="GO:0003964">
    <property type="term" value="F:RNA-directed DNA polymerase activity"/>
    <property type="evidence" value="ECO:0007669"/>
    <property type="project" value="UniProtKB-KW"/>
</dbReference>
<comment type="similarity">
    <text evidence="1">Belongs to the bacterial reverse transcriptase family.</text>
</comment>
<gene>
    <name evidence="2" type="ORF">QEH52_20105</name>
</gene>
<evidence type="ECO:0000313" key="2">
    <source>
        <dbReference type="EMBL" id="MDQ8209834.1"/>
    </source>
</evidence>
<evidence type="ECO:0000313" key="3">
    <source>
        <dbReference type="Proteomes" id="UP001225316"/>
    </source>
</evidence>
<feature type="non-terminal residue" evidence="2">
    <location>
        <position position="133"/>
    </location>
</feature>
<reference evidence="2 3" key="1">
    <citation type="submission" date="2023-04" db="EMBL/GenBank/DDBJ databases">
        <title>A novel bacteria isolated from coastal sediment.</title>
        <authorList>
            <person name="Liu X.-J."/>
            <person name="Du Z.-J."/>
        </authorList>
    </citation>
    <scope>NUCLEOTIDE SEQUENCE [LARGE SCALE GENOMIC DNA]</scope>
    <source>
        <strain evidence="2 3">SDUM461003</strain>
    </source>
</reference>
<dbReference type="PANTHER" id="PTHR34047:SF8">
    <property type="entry name" value="PROTEIN YKFC"/>
    <property type="match status" value="1"/>
</dbReference>
<keyword evidence="3" id="KW-1185">Reference proteome</keyword>
<dbReference type="InterPro" id="IPR051083">
    <property type="entry name" value="GrpII_Intron_Splice-Mob/Def"/>
</dbReference>
<protein>
    <submittedName>
        <fullName evidence="2">Reverse transcriptase domain-containing protein</fullName>
    </submittedName>
</protein>
<name>A0ABU1B0A7_9BACT</name>
<keyword evidence="2" id="KW-0808">Transferase</keyword>
<keyword evidence="2" id="KW-0548">Nucleotidyltransferase</keyword>
<dbReference type="Proteomes" id="UP001225316">
    <property type="component" value="Unassembled WGS sequence"/>
</dbReference>
<dbReference type="PANTHER" id="PTHR34047">
    <property type="entry name" value="NUCLEAR INTRON MATURASE 1, MITOCHONDRIAL-RELATED"/>
    <property type="match status" value="1"/>
</dbReference>
<dbReference type="SUPFAM" id="SSF56672">
    <property type="entry name" value="DNA/RNA polymerases"/>
    <property type="match status" value="1"/>
</dbReference>
<dbReference type="EMBL" id="JARXHW010000217">
    <property type="protein sequence ID" value="MDQ8209834.1"/>
    <property type="molecule type" value="Genomic_DNA"/>
</dbReference>